<evidence type="ECO:0000256" key="2">
    <source>
        <dbReference type="ARBA" id="ARBA00005369"/>
    </source>
</evidence>
<keyword evidence="3" id="KW-0963">Cytoplasm</keyword>
<dbReference type="PANTHER" id="PTHR11579">
    <property type="entry name" value="PROTEIN-L-ISOASPARTATE O-METHYLTRANSFERASE"/>
    <property type="match status" value="1"/>
</dbReference>
<evidence type="ECO:0000256" key="3">
    <source>
        <dbReference type="ARBA" id="ARBA00022490"/>
    </source>
</evidence>
<accession>A0A2U9IQB4</accession>
<comment type="subcellular location">
    <subcellularLocation>
        <location evidence="1">Cytoplasm</location>
    </subcellularLocation>
</comment>
<organism evidence="10 11">
    <name type="scientific">Acidianus sulfidivorans JP7</name>
    <dbReference type="NCBI Taxonomy" id="619593"/>
    <lineage>
        <taxon>Archaea</taxon>
        <taxon>Thermoproteota</taxon>
        <taxon>Thermoprotei</taxon>
        <taxon>Sulfolobales</taxon>
        <taxon>Sulfolobaceae</taxon>
        <taxon>Acidianus</taxon>
    </lineage>
</organism>
<evidence type="ECO:0000256" key="7">
    <source>
        <dbReference type="ARBA" id="ARBA00025330"/>
    </source>
</evidence>
<dbReference type="InterPro" id="IPR029063">
    <property type="entry name" value="SAM-dependent_MTases_sf"/>
</dbReference>
<dbReference type="KEGG" id="asul:DFR86_03780"/>
<evidence type="ECO:0000256" key="4">
    <source>
        <dbReference type="ARBA" id="ARBA00022603"/>
    </source>
</evidence>
<gene>
    <name evidence="10" type="primary">pcm</name>
    <name evidence="10" type="ORF">DFR86_03780</name>
</gene>
<evidence type="ECO:0000256" key="6">
    <source>
        <dbReference type="ARBA" id="ARBA00022691"/>
    </source>
</evidence>
<evidence type="ECO:0000256" key="5">
    <source>
        <dbReference type="ARBA" id="ARBA00022679"/>
    </source>
</evidence>
<dbReference type="InterPro" id="IPR000682">
    <property type="entry name" value="PCMT"/>
</dbReference>
<comment type="function">
    <text evidence="7">Catalyzes the methyl esterification of L-isoaspartyl residues in peptides and proteins that result from spontaneous decomposition of normal L-aspartyl and L-asparaginyl residues. It plays a role in the repair and/or degradation of damaged proteins.</text>
</comment>
<comment type="catalytic activity">
    <reaction evidence="8">
        <text>[protein]-L-isoaspartate + S-adenosyl-L-methionine = [protein]-L-isoaspartate alpha-methyl ester + S-adenosyl-L-homocysteine</text>
        <dbReference type="Rhea" id="RHEA:12705"/>
        <dbReference type="Rhea" id="RHEA-COMP:12143"/>
        <dbReference type="Rhea" id="RHEA-COMP:12144"/>
        <dbReference type="ChEBI" id="CHEBI:57856"/>
        <dbReference type="ChEBI" id="CHEBI:59789"/>
        <dbReference type="ChEBI" id="CHEBI:90596"/>
        <dbReference type="ChEBI" id="CHEBI:90598"/>
        <dbReference type="EC" id="2.1.1.77"/>
    </reaction>
</comment>
<dbReference type="EMBL" id="CP029288">
    <property type="protein sequence ID" value="AWR98221.1"/>
    <property type="molecule type" value="Genomic_DNA"/>
</dbReference>
<reference evidence="10 11" key="1">
    <citation type="submission" date="2018-05" db="EMBL/GenBank/DDBJ databases">
        <title>Complete Genome Sequences of Extremely Thermoacidophilic, Metal-Mobilizing Type-Strain Members of the Archaeal Family Sulfolobaceae: Acidianus brierleyi DSM-1651T, Acidianus sulfidivorans DSM-18786T, Metallosphaera hakonensis DSM-7519T, and Metallosphaera prunae DSM-10039T.</title>
        <authorList>
            <person name="Counts J.A."/>
            <person name="Kelly R.M."/>
        </authorList>
    </citation>
    <scope>NUCLEOTIDE SEQUENCE [LARGE SCALE GENOMIC DNA]</scope>
    <source>
        <strain evidence="10 11">JP7</strain>
    </source>
</reference>
<evidence type="ECO:0000313" key="10">
    <source>
        <dbReference type="EMBL" id="AWR98221.1"/>
    </source>
</evidence>
<dbReference type="GO" id="GO:0004719">
    <property type="term" value="F:protein-L-isoaspartate (D-aspartate) O-methyltransferase activity"/>
    <property type="evidence" value="ECO:0007669"/>
    <property type="project" value="UniProtKB-UniRule"/>
</dbReference>
<dbReference type="Gene3D" id="3.40.50.150">
    <property type="entry name" value="Vaccinia Virus protein VP39"/>
    <property type="match status" value="1"/>
</dbReference>
<protein>
    <recommendedName>
        <fullName evidence="9">Protein-L-isoaspartate O-methyltransferase</fullName>
        <ecNumber evidence="9">2.1.1.77</ecNumber>
    </recommendedName>
</protein>
<dbReference type="RefSeq" id="WP_110381097.1">
    <property type="nucleotide sequence ID" value="NZ_CP029288.2"/>
</dbReference>
<dbReference type="CDD" id="cd02440">
    <property type="entry name" value="AdoMet_MTases"/>
    <property type="match status" value="1"/>
</dbReference>
<keyword evidence="4 10" id="KW-0489">Methyltransferase</keyword>
<dbReference type="NCBIfam" id="TIGR00080">
    <property type="entry name" value="pimt"/>
    <property type="match status" value="1"/>
</dbReference>
<dbReference type="Proteomes" id="UP000248410">
    <property type="component" value="Chromosome"/>
</dbReference>
<keyword evidence="11" id="KW-1185">Reference proteome</keyword>
<dbReference type="GO" id="GO:0005737">
    <property type="term" value="C:cytoplasm"/>
    <property type="evidence" value="ECO:0007669"/>
    <property type="project" value="UniProtKB-SubCell"/>
</dbReference>
<comment type="similarity">
    <text evidence="2">Belongs to the methyltransferase superfamily. L-isoaspartyl/D-aspartyl protein methyltransferase family.</text>
</comment>
<keyword evidence="5 10" id="KW-0808">Transferase</keyword>
<dbReference type="PANTHER" id="PTHR11579:SF0">
    <property type="entry name" value="PROTEIN-L-ISOASPARTATE(D-ASPARTATE) O-METHYLTRANSFERASE"/>
    <property type="match status" value="1"/>
</dbReference>
<evidence type="ECO:0000256" key="8">
    <source>
        <dbReference type="ARBA" id="ARBA00029295"/>
    </source>
</evidence>
<dbReference type="GO" id="GO:0032259">
    <property type="term" value="P:methylation"/>
    <property type="evidence" value="ECO:0007669"/>
    <property type="project" value="UniProtKB-KW"/>
</dbReference>
<proteinExistence type="inferred from homology"/>
<name>A0A2U9IQB4_9CREN</name>
<keyword evidence="6" id="KW-0949">S-adenosyl-L-methionine</keyword>
<dbReference type="EC" id="2.1.1.77" evidence="9"/>
<dbReference type="GO" id="GO:0030091">
    <property type="term" value="P:protein repair"/>
    <property type="evidence" value="ECO:0007669"/>
    <property type="project" value="UniProtKB-UniRule"/>
</dbReference>
<dbReference type="Pfam" id="PF01135">
    <property type="entry name" value="PCMT"/>
    <property type="match status" value="1"/>
</dbReference>
<evidence type="ECO:0000313" key="11">
    <source>
        <dbReference type="Proteomes" id="UP000248410"/>
    </source>
</evidence>
<dbReference type="OrthoDB" id="33618at2157"/>
<dbReference type="AlphaFoldDB" id="A0A2U9IQB4"/>
<evidence type="ECO:0000256" key="9">
    <source>
        <dbReference type="NCBIfam" id="TIGR00080"/>
    </source>
</evidence>
<dbReference type="SUPFAM" id="SSF53335">
    <property type="entry name" value="S-adenosyl-L-methionine-dependent methyltransferases"/>
    <property type="match status" value="1"/>
</dbReference>
<sequence length="232" mass="26830">MKEKEEIASKIKNAELYKAFLKVNREDFLPDLLKKYAYDRNYINVPLQIIPGITTTALTLGIYMLDNLELHAGQKVLEIGTGIGYYTALMAEIVDKVFSIEINNDMYEYSKKKLQTYNNVELIKADGTLGLEKEKPFDRIIVWAASPTIPCKLYEQLKEGGIMIVPIGTQKVQNLYKITKIKEDSSQIQKLTNVIFMKMSGMYGFYDDDSEEDRIERLEEQMKKIMDIIRKK</sequence>
<evidence type="ECO:0000256" key="1">
    <source>
        <dbReference type="ARBA" id="ARBA00004496"/>
    </source>
</evidence>
<dbReference type="GeneID" id="36837059"/>